<reference evidence="19 20" key="1">
    <citation type="submission" date="2018-02" db="EMBL/GenBank/DDBJ databases">
        <title>Insights into the biology of acidophilic members of the Acidiferrobacteraceae family derived from comparative genomic analyses.</title>
        <authorList>
            <person name="Issotta F."/>
            <person name="Thyssen C."/>
            <person name="Mena C."/>
            <person name="Moya A."/>
            <person name="Bellenberg S."/>
            <person name="Sproer C."/>
            <person name="Covarrubias P.C."/>
            <person name="Sand W."/>
            <person name="Quatrini R."/>
            <person name="Vera M."/>
        </authorList>
    </citation>
    <scope>NUCLEOTIDE SEQUENCE [LARGE SCALE GENOMIC DNA]</scope>
    <source>
        <strain evidence="20">m-1</strain>
    </source>
</reference>
<protein>
    <recommendedName>
        <fullName evidence="13">8-oxo-dGTP diphosphatase</fullName>
        <ecNumber evidence="12">3.6.1.55</ecNumber>
    </recommendedName>
    <alternativeName>
        <fullName evidence="16">7,8-dihydro-8-oxoguanine-triphosphatase</fullName>
    </alternativeName>
    <alternativeName>
        <fullName evidence="15">Mutator protein MutT</fullName>
    </alternativeName>
    <alternativeName>
        <fullName evidence="14">dGTP pyrophosphohydrolase</fullName>
    </alternativeName>
</protein>
<dbReference type="PROSITE" id="PS00893">
    <property type="entry name" value="NUDIX_BOX"/>
    <property type="match status" value="1"/>
</dbReference>
<evidence type="ECO:0000313" key="19">
    <source>
        <dbReference type="EMBL" id="RCN56631.1"/>
    </source>
</evidence>
<dbReference type="SUPFAM" id="SSF55811">
    <property type="entry name" value="Nudix"/>
    <property type="match status" value="1"/>
</dbReference>
<dbReference type="Proteomes" id="UP000253250">
    <property type="component" value="Unassembled WGS sequence"/>
</dbReference>
<evidence type="ECO:0000256" key="8">
    <source>
        <dbReference type="ARBA" id="ARBA00022842"/>
    </source>
</evidence>
<dbReference type="GO" id="GO:0044715">
    <property type="term" value="F:8-oxo-dGDP phosphatase activity"/>
    <property type="evidence" value="ECO:0007669"/>
    <property type="project" value="TreeGrafter"/>
</dbReference>
<evidence type="ECO:0000256" key="5">
    <source>
        <dbReference type="ARBA" id="ARBA00022723"/>
    </source>
</evidence>
<dbReference type="PANTHER" id="PTHR47707:SF1">
    <property type="entry name" value="NUDIX HYDROLASE FAMILY PROTEIN"/>
    <property type="match status" value="1"/>
</dbReference>
<evidence type="ECO:0000256" key="16">
    <source>
        <dbReference type="ARBA" id="ARBA00042798"/>
    </source>
</evidence>
<keyword evidence="8" id="KW-0460">Magnesium</keyword>
<keyword evidence="6" id="KW-0227">DNA damage</keyword>
<sequence>MGGRLCIPAISPTTMSASTDPTGPERVVAAIIRDGDGRVLVARRPEGKVGAGFWEFPGGKVDPGESQSEALRRELHEELDIAVGACTFLPHYRAATPPGIDLAFWRVDAYEGVARGREGQEIRWCPPDTLPDLPFLPADRPILARLRLPSFYLISDVDHLGEALFEERLAQAAARDALLLQLREPWPASRLRAYAQHLRALLAPYGGRCIVNGDPNELMGCADGIHLPASHLARIDARPAATLVGASCHDAGELRRAAAIGCDFAVLSPVKLTPSHPDAAPLGWARFRELAAEVLLPVYALGGMTIADRVSAETHLAQGVALRSGVFGKDADLPVP</sequence>
<dbReference type="InterPro" id="IPR013785">
    <property type="entry name" value="Aldolase_TIM"/>
</dbReference>
<dbReference type="GO" id="GO:0008413">
    <property type="term" value="F:8-oxo-7,8-dihydroguanosine triphosphate pyrophosphatase activity"/>
    <property type="evidence" value="ECO:0007669"/>
    <property type="project" value="TreeGrafter"/>
</dbReference>
<evidence type="ECO:0000256" key="7">
    <source>
        <dbReference type="ARBA" id="ARBA00022801"/>
    </source>
</evidence>
<keyword evidence="20" id="KW-1185">Reference proteome</keyword>
<dbReference type="Pfam" id="PF02581">
    <property type="entry name" value="TMP-TENI"/>
    <property type="match status" value="1"/>
</dbReference>
<comment type="catalytic activity">
    <reaction evidence="10">
        <text>8-oxo-dGTP + H2O = 8-oxo-dGMP + diphosphate + H(+)</text>
        <dbReference type="Rhea" id="RHEA:31575"/>
        <dbReference type="ChEBI" id="CHEBI:15377"/>
        <dbReference type="ChEBI" id="CHEBI:15378"/>
        <dbReference type="ChEBI" id="CHEBI:33019"/>
        <dbReference type="ChEBI" id="CHEBI:63224"/>
        <dbReference type="ChEBI" id="CHEBI:77896"/>
        <dbReference type="EC" id="3.6.1.55"/>
    </reaction>
</comment>
<dbReference type="InterPro" id="IPR020084">
    <property type="entry name" value="NUDIX_hydrolase_CS"/>
</dbReference>
<dbReference type="Gene3D" id="3.90.79.10">
    <property type="entry name" value="Nucleoside Triphosphate Pyrophosphohydrolase"/>
    <property type="match status" value="1"/>
</dbReference>
<evidence type="ECO:0000256" key="17">
    <source>
        <dbReference type="RuleBase" id="RU003476"/>
    </source>
</evidence>
<evidence type="ECO:0000256" key="12">
    <source>
        <dbReference type="ARBA" id="ARBA00038905"/>
    </source>
</evidence>
<comment type="caution">
    <text evidence="19">The sequence shown here is derived from an EMBL/GenBank/DDBJ whole genome shotgun (WGS) entry which is preliminary data.</text>
</comment>
<dbReference type="EMBL" id="PSYR01000002">
    <property type="protein sequence ID" value="RCN56631.1"/>
    <property type="molecule type" value="Genomic_DNA"/>
</dbReference>
<dbReference type="InterPro" id="IPR000086">
    <property type="entry name" value="NUDIX_hydrolase_dom"/>
</dbReference>
<keyword evidence="3" id="KW-0515">Mutator protein</keyword>
<dbReference type="NCBIfam" id="NF006530">
    <property type="entry name" value="PRK08999.1"/>
    <property type="match status" value="1"/>
</dbReference>
<dbReference type="GO" id="GO:0035539">
    <property type="term" value="F:8-oxo-7,8-dihydrodeoxyguanosine triphosphate pyrophosphatase activity"/>
    <property type="evidence" value="ECO:0007669"/>
    <property type="project" value="UniProtKB-EC"/>
</dbReference>
<keyword evidence="7 17" id="KW-0378">Hydrolase</keyword>
<dbReference type="GO" id="GO:0006281">
    <property type="term" value="P:DNA repair"/>
    <property type="evidence" value="ECO:0007669"/>
    <property type="project" value="UniProtKB-KW"/>
</dbReference>
<dbReference type="Pfam" id="PF00293">
    <property type="entry name" value="NUDIX"/>
    <property type="match status" value="1"/>
</dbReference>
<evidence type="ECO:0000256" key="15">
    <source>
        <dbReference type="ARBA" id="ARBA00041979"/>
    </source>
</evidence>
<evidence type="ECO:0000256" key="4">
    <source>
        <dbReference type="ARBA" id="ARBA00022705"/>
    </source>
</evidence>
<dbReference type="InterPro" id="IPR015797">
    <property type="entry name" value="NUDIX_hydrolase-like_dom_sf"/>
</dbReference>
<keyword evidence="4" id="KW-0235">DNA replication</keyword>
<proteinExistence type="inferred from homology"/>
<evidence type="ECO:0000259" key="18">
    <source>
        <dbReference type="PROSITE" id="PS51462"/>
    </source>
</evidence>
<keyword evidence="9" id="KW-0234">DNA repair</keyword>
<dbReference type="CDD" id="cd00564">
    <property type="entry name" value="TMP_TenI"/>
    <property type="match status" value="1"/>
</dbReference>
<dbReference type="CDD" id="cd03425">
    <property type="entry name" value="NUDIX_MutT_NudA_like"/>
    <property type="match status" value="1"/>
</dbReference>
<dbReference type="EC" id="3.6.1.55" evidence="12"/>
<dbReference type="InterPro" id="IPR022998">
    <property type="entry name" value="ThiamineP_synth_TenI"/>
</dbReference>
<dbReference type="PRINTS" id="PR00502">
    <property type="entry name" value="NUDIXFAMILY"/>
</dbReference>
<dbReference type="InterPro" id="IPR047127">
    <property type="entry name" value="MutT-like"/>
</dbReference>
<comment type="catalytic activity">
    <reaction evidence="11">
        <text>8-oxo-GTP + H2O = 8-oxo-GMP + diphosphate + H(+)</text>
        <dbReference type="Rhea" id="RHEA:67616"/>
        <dbReference type="ChEBI" id="CHEBI:15377"/>
        <dbReference type="ChEBI" id="CHEBI:15378"/>
        <dbReference type="ChEBI" id="CHEBI:33019"/>
        <dbReference type="ChEBI" id="CHEBI:143553"/>
        <dbReference type="ChEBI" id="CHEBI:145694"/>
    </reaction>
</comment>
<keyword evidence="5" id="KW-0479">Metal-binding</keyword>
<organism evidence="19 20">
    <name type="scientific">Acidiferrobacter thiooxydans</name>
    <dbReference type="NCBI Taxonomy" id="163359"/>
    <lineage>
        <taxon>Bacteria</taxon>
        <taxon>Pseudomonadati</taxon>
        <taxon>Pseudomonadota</taxon>
        <taxon>Gammaproteobacteria</taxon>
        <taxon>Acidiferrobacterales</taxon>
        <taxon>Acidiferrobacteraceae</taxon>
        <taxon>Acidiferrobacter</taxon>
    </lineage>
</organism>
<dbReference type="InterPro" id="IPR020476">
    <property type="entry name" value="Nudix_hydrolase"/>
</dbReference>
<comment type="cofactor">
    <cofactor evidence="1">
        <name>Mg(2+)</name>
        <dbReference type="ChEBI" id="CHEBI:18420"/>
    </cofactor>
</comment>
<evidence type="ECO:0000256" key="13">
    <source>
        <dbReference type="ARBA" id="ARBA00040794"/>
    </source>
</evidence>
<dbReference type="GO" id="GO:0006260">
    <property type="term" value="P:DNA replication"/>
    <property type="evidence" value="ECO:0007669"/>
    <property type="project" value="UniProtKB-KW"/>
</dbReference>
<evidence type="ECO:0000256" key="6">
    <source>
        <dbReference type="ARBA" id="ARBA00022763"/>
    </source>
</evidence>
<evidence type="ECO:0000256" key="1">
    <source>
        <dbReference type="ARBA" id="ARBA00001946"/>
    </source>
</evidence>
<evidence type="ECO:0000256" key="2">
    <source>
        <dbReference type="ARBA" id="ARBA00005582"/>
    </source>
</evidence>
<evidence type="ECO:0000256" key="14">
    <source>
        <dbReference type="ARBA" id="ARBA00041592"/>
    </source>
</evidence>
<evidence type="ECO:0000256" key="11">
    <source>
        <dbReference type="ARBA" id="ARBA00036904"/>
    </source>
</evidence>
<dbReference type="PROSITE" id="PS51462">
    <property type="entry name" value="NUDIX"/>
    <property type="match status" value="1"/>
</dbReference>
<gene>
    <name evidence="19" type="ORF">C4900_12700</name>
</gene>
<dbReference type="InterPro" id="IPR036206">
    <property type="entry name" value="ThiamineP_synth_sf"/>
</dbReference>
<dbReference type="GO" id="GO:0009228">
    <property type="term" value="P:thiamine biosynthetic process"/>
    <property type="evidence" value="ECO:0007669"/>
    <property type="project" value="UniProtKB-KW"/>
</dbReference>
<evidence type="ECO:0000313" key="20">
    <source>
        <dbReference type="Proteomes" id="UP000253250"/>
    </source>
</evidence>
<dbReference type="AlphaFoldDB" id="A0A368HGL9"/>
<dbReference type="Gene3D" id="3.20.20.70">
    <property type="entry name" value="Aldolase class I"/>
    <property type="match status" value="1"/>
</dbReference>
<name>A0A368HGL9_9GAMM</name>
<dbReference type="PANTHER" id="PTHR47707">
    <property type="entry name" value="8-OXO-DGTP DIPHOSPHATASE"/>
    <property type="match status" value="1"/>
</dbReference>
<dbReference type="GO" id="GO:0044716">
    <property type="term" value="F:8-oxo-GDP phosphatase activity"/>
    <property type="evidence" value="ECO:0007669"/>
    <property type="project" value="TreeGrafter"/>
</dbReference>
<dbReference type="GO" id="GO:0046872">
    <property type="term" value="F:metal ion binding"/>
    <property type="evidence" value="ECO:0007669"/>
    <property type="project" value="UniProtKB-KW"/>
</dbReference>
<evidence type="ECO:0000256" key="3">
    <source>
        <dbReference type="ARBA" id="ARBA00022457"/>
    </source>
</evidence>
<feature type="domain" description="Nudix hydrolase" evidence="18">
    <location>
        <begin position="23"/>
        <end position="148"/>
    </location>
</feature>
<comment type="similarity">
    <text evidence="2 17">Belongs to the Nudix hydrolase family.</text>
</comment>
<dbReference type="SUPFAM" id="SSF51391">
    <property type="entry name" value="Thiamin phosphate synthase"/>
    <property type="match status" value="1"/>
</dbReference>
<dbReference type="OrthoDB" id="9810648at2"/>
<evidence type="ECO:0000256" key="10">
    <source>
        <dbReference type="ARBA" id="ARBA00035861"/>
    </source>
</evidence>
<accession>A0A368HGL9</accession>
<evidence type="ECO:0000256" key="9">
    <source>
        <dbReference type="ARBA" id="ARBA00023204"/>
    </source>
</evidence>